<keyword evidence="4" id="KW-1185">Reference proteome</keyword>
<sequence length="312" mass="35990">MAIFKKKKKIQSAIVNSQEESRSPNHWTYNDDPILNMEPIFTDDVNSKSIKIQSFVEEKNMELEVNTSSEASEKLKNLREKIGELKKTSVEGVLGSIINGAREKSQIIQNEVIENDPVIAKLQKIEELKKTGGVDVELYTDVTKIQNKGVNYSERAKAFHEEHSTKIIESDLERAKRLTREAQEARNSQKDNSDKTSGIFKMNQDKTIDISENLKNLNKQHKSKILFLEQEVKEKINQIVDIKKKYLDQEAEETIQGLNLNNIDNEVKKEKFLLKKLKEFDKVLQENSEYTANLIKPRRLQKTKNKVGDSNE</sequence>
<evidence type="ECO:0000313" key="3">
    <source>
        <dbReference type="EMBL" id="AGR41563.1"/>
    </source>
</evidence>
<evidence type="ECO:0000313" key="4">
    <source>
        <dbReference type="Proteomes" id="UP000014984"/>
    </source>
</evidence>
<dbReference type="Proteomes" id="UP000014984">
    <property type="component" value="Chromosome"/>
</dbReference>
<reference evidence="3 4" key="1">
    <citation type="journal article" date="2013" name="Genome Biol. Evol.">
        <title>Comparison of metabolic capacities and inference of gene content evolution in mosquito-associated Spiroplasma diminutum and S. taiwanense.</title>
        <authorList>
            <person name="Lo W.S."/>
            <person name="Ku C."/>
            <person name="Chen L.L."/>
            <person name="Chang T.H."/>
            <person name="Kuo C.H."/>
        </authorList>
    </citation>
    <scope>NUCLEOTIDE SEQUENCE [LARGE SCALE GENOMIC DNA]</scope>
    <source>
        <strain evidence="3">CT-1</strain>
    </source>
</reference>
<proteinExistence type="predicted"/>
<accession>S5MCW1</accession>
<evidence type="ECO:0000256" key="1">
    <source>
        <dbReference type="SAM" id="Coils"/>
    </source>
</evidence>
<dbReference type="EMBL" id="CP005074">
    <property type="protein sequence ID" value="AGR41563.1"/>
    <property type="molecule type" value="Genomic_DNA"/>
</dbReference>
<name>S5MCW1_9MOLU</name>
<dbReference type="PATRIC" id="fig|1276220.3.peg.996"/>
<feature type="compositionally biased region" description="Basic and acidic residues" evidence="2">
    <location>
        <begin position="179"/>
        <end position="194"/>
    </location>
</feature>
<organism evidence="3 4">
    <name type="scientific">Spiroplasma taiwanense CT-1</name>
    <dbReference type="NCBI Taxonomy" id="1276220"/>
    <lineage>
        <taxon>Bacteria</taxon>
        <taxon>Bacillati</taxon>
        <taxon>Mycoplasmatota</taxon>
        <taxon>Mollicutes</taxon>
        <taxon>Entomoplasmatales</taxon>
        <taxon>Spiroplasmataceae</taxon>
        <taxon>Spiroplasma</taxon>
    </lineage>
</organism>
<evidence type="ECO:0000256" key="2">
    <source>
        <dbReference type="SAM" id="MobiDB-lite"/>
    </source>
</evidence>
<dbReference type="AlphaFoldDB" id="S5MCW1"/>
<gene>
    <name evidence="3" type="ORF">STAIW_v1c09770</name>
</gene>
<keyword evidence="1" id="KW-0175">Coiled coil</keyword>
<dbReference type="KEGG" id="stai:STAIW_v1c09770"/>
<feature type="coiled-coil region" evidence="1">
    <location>
        <begin position="61"/>
        <end position="88"/>
    </location>
</feature>
<dbReference type="OrthoDB" id="389177at2"/>
<dbReference type="RefSeq" id="WP_020834702.1">
    <property type="nucleotide sequence ID" value="NC_021846.1"/>
</dbReference>
<dbReference type="STRING" id="1276220.STAIW_v1c09770"/>
<protein>
    <submittedName>
        <fullName evidence="3">Uncharacterized protein</fullName>
    </submittedName>
</protein>
<dbReference type="HOGENOM" id="CLU_902866_0_0_14"/>
<feature type="region of interest" description="Disordered" evidence="2">
    <location>
        <begin position="179"/>
        <end position="200"/>
    </location>
</feature>